<dbReference type="RGD" id="1305939">
    <property type="gene designation" value="Fam227a"/>
</dbReference>
<accession>A6HSS8</accession>
<feature type="region of interest" description="Disordered" evidence="2">
    <location>
        <begin position="310"/>
        <end position="337"/>
    </location>
</feature>
<protein>
    <submittedName>
        <fullName evidence="3">Uncharacterized protein LOC685444</fullName>
    </submittedName>
</protein>
<organism evidence="3">
    <name type="scientific">Rattus norvegicus</name>
    <name type="common">Rat</name>
    <dbReference type="NCBI Taxonomy" id="10116"/>
    <lineage>
        <taxon>Eukaryota</taxon>
        <taxon>Metazoa</taxon>
        <taxon>Chordata</taxon>
        <taxon>Craniata</taxon>
        <taxon>Vertebrata</taxon>
        <taxon>Euteleostomi</taxon>
        <taxon>Mammalia</taxon>
        <taxon>Eutheria</taxon>
        <taxon>Euarchontoglires</taxon>
        <taxon>Glires</taxon>
        <taxon>Rodentia</taxon>
        <taxon>Myomorpha</taxon>
        <taxon>Muroidea</taxon>
        <taxon>Muridae</taxon>
        <taxon>Murinae</taxon>
        <taxon>Rattus</taxon>
    </lineage>
</organism>
<dbReference type="AlphaFoldDB" id="A6HSS8"/>
<evidence type="ECO:0000256" key="1">
    <source>
        <dbReference type="ARBA" id="ARBA00008666"/>
    </source>
</evidence>
<sequence length="337" mass="39702">MRRSHYEEALLKRLSSLLSKAMYTSFCCCFPQSWFNTHEFKSEICNTMNLWISGTYPCPQSYNNWDCSELDPERFQREEFLLQNSRLLRAREFTSFSYTKSSTQDIGQKKYKKFHKFMSHPACKTPELTANQFNLYGKSPLMVYFFLNYSPIQLPGRDLLVSRREKTEIIPYQCTDNTLTYADIIQLVTKNMAIRRKKLRQLDRMYENEWNCFNNYLMELQENYERELVIIDKKEKEKKKAKHMVVSSSTLFDYLFNGKAKGNPHKEIAFLSRKEKREVEGKQKGFQSPFSLENSVDNYSLGLKSPYIMKSASSKPSSSKSKGKQDMLFRLSPSSIE</sequence>
<comment type="similarity">
    <text evidence="1">Belongs to the FAM227 family.</text>
</comment>
<dbReference type="PANTHER" id="PTHR33560:SF1">
    <property type="entry name" value="PROTEIN FAM227A"/>
    <property type="match status" value="1"/>
</dbReference>
<proteinExistence type="inferred from homology"/>
<gene>
    <name evidence="4" type="primary">Fam227a</name>
    <name evidence="3" type="synonym">LOC685444</name>
    <name evidence="3" type="ORF">rCG_60013</name>
</gene>
<evidence type="ECO:0000256" key="2">
    <source>
        <dbReference type="SAM" id="MobiDB-lite"/>
    </source>
</evidence>
<reference evidence="3" key="1">
    <citation type="journal article" date="2005" name="Genome Res.">
        <title>Gene and alternative splicing annotation with AIR.</title>
        <authorList>
            <person name="Florea L."/>
            <person name="Di Francesco V."/>
            <person name="Miller J."/>
            <person name="Turner R."/>
            <person name="Yao A."/>
            <person name="Harris M."/>
            <person name="Walenz B."/>
            <person name="Mobarry C."/>
            <person name="Merkulov G.V."/>
            <person name="Charlab R."/>
            <person name="Dew I."/>
            <person name="Deng Z."/>
            <person name="Istrail S."/>
            <person name="Li P."/>
            <person name="Sutton G."/>
        </authorList>
    </citation>
    <scope>NUCLEOTIDE SEQUENCE</scope>
    <source>
        <strain evidence="3">BN</strain>
    </source>
</reference>
<reference evidence="3" key="2">
    <citation type="submission" date="2005-09" db="EMBL/GenBank/DDBJ databases">
        <authorList>
            <person name="Mural R.J."/>
            <person name="Li P.W."/>
            <person name="Adams M.D."/>
            <person name="Amanatides P.G."/>
            <person name="Baden-Tillson H."/>
            <person name="Barnstead M."/>
            <person name="Chin S.H."/>
            <person name="Dew I."/>
            <person name="Evans C.A."/>
            <person name="Ferriera S."/>
            <person name="Flanigan M."/>
            <person name="Fosler C."/>
            <person name="Glodek A."/>
            <person name="Gu Z."/>
            <person name="Holt R.A."/>
            <person name="Jennings D."/>
            <person name="Kraft C.L."/>
            <person name="Lu F."/>
            <person name="Nguyen T."/>
            <person name="Nusskern D.R."/>
            <person name="Pfannkoch C.M."/>
            <person name="Sitter C."/>
            <person name="Sutton G.G."/>
            <person name="Venter J.C."/>
            <person name="Wang Z."/>
            <person name="Woodage T."/>
            <person name="Zheng X.H."/>
            <person name="Zhong F."/>
        </authorList>
    </citation>
    <scope>NUCLEOTIDE SEQUENCE</scope>
    <source>
        <strain evidence="3">BN</strain>
    </source>
</reference>
<dbReference type="Proteomes" id="UP000234681">
    <property type="component" value="Chromosome 7"/>
</dbReference>
<dbReference type="InterPro" id="IPR029417">
    <property type="entry name" value="FAM227"/>
</dbReference>
<dbReference type="AGR" id="RGD:1305939"/>
<dbReference type="PANTHER" id="PTHR33560">
    <property type="entry name" value="PROTEIN FAM227B"/>
    <property type="match status" value="1"/>
</dbReference>
<dbReference type="EMBL" id="CH473950">
    <property type="protein sequence ID" value="EDM15793.1"/>
    <property type="molecule type" value="Genomic_DNA"/>
</dbReference>
<dbReference type="Pfam" id="PF14922">
    <property type="entry name" value="FWWh"/>
    <property type="match status" value="1"/>
</dbReference>
<evidence type="ECO:0000313" key="4">
    <source>
        <dbReference type="RGD" id="1305939"/>
    </source>
</evidence>
<evidence type="ECO:0000313" key="3">
    <source>
        <dbReference type="EMBL" id="EDM15793.1"/>
    </source>
</evidence>
<feature type="compositionally biased region" description="Low complexity" evidence="2">
    <location>
        <begin position="310"/>
        <end position="320"/>
    </location>
</feature>
<name>A6HSS8_RAT</name>